<proteinExistence type="predicted"/>
<dbReference type="EMBL" id="JAUEPR010000039">
    <property type="protein sequence ID" value="KAK0472615.1"/>
    <property type="molecule type" value="Genomic_DNA"/>
</dbReference>
<dbReference type="AlphaFoldDB" id="A0AA39NVG0"/>
<comment type="caution">
    <text evidence="1">The sequence shown here is derived from an EMBL/GenBank/DDBJ whole genome shotgun (WGS) entry which is preliminary data.</text>
</comment>
<reference evidence="1" key="1">
    <citation type="submission" date="2023-06" db="EMBL/GenBank/DDBJ databases">
        <authorList>
            <consortium name="Lawrence Berkeley National Laboratory"/>
            <person name="Ahrendt S."/>
            <person name="Sahu N."/>
            <person name="Indic B."/>
            <person name="Wong-Bajracharya J."/>
            <person name="Merenyi Z."/>
            <person name="Ke H.-M."/>
            <person name="Monk M."/>
            <person name="Kocsube S."/>
            <person name="Drula E."/>
            <person name="Lipzen A."/>
            <person name="Balint B."/>
            <person name="Henrissat B."/>
            <person name="Andreopoulos B."/>
            <person name="Martin F.M."/>
            <person name="Harder C.B."/>
            <person name="Rigling D."/>
            <person name="Ford K.L."/>
            <person name="Foster G.D."/>
            <person name="Pangilinan J."/>
            <person name="Papanicolaou A."/>
            <person name="Barry K."/>
            <person name="LaButti K."/>
            <person name="Viragh M."/>
            <person name="Koriabine M."/>
            <person name="Yan M."/>
            <person name="Riley R."/>
            <person name="Champramary S."/>
            <person name="Plett K.L."/>
            <person name="Tsai I.J."/>
            <person name="Slot J."/>
            <person name="Sipos G."/>
            <person name="Plett J."/>
            <person name="Nagy L.G."/>
            <person name="Grigoriev I.V."/>
        </authorList>
    </citation>
    <scope>NUCLEOTIDE SEQUENCE</scope>
    <source>
        <strain evidence="1">ICMP 16352</strain>
    </source>
</reference>
<protein>
    <submittedName>
        <fullName evidence="1">Uncharacterized protein</fullName>
    </submittedName>
</protein>
<evidence type="ECO:0000313" key="1">
    <source>
        <dbReference type="EMBL" id="KAK0472615.1"/>
    </source>
</evidence>
<sequence length="208" mass="23109">MGQMLLDKSGGALLAQSSGHHVIGNRTRRDVPKLKTDFVVCATLRRLVLPDSVIDARKKRNPNKVPYLPNTPSITGGLQAKSPQQSTADLLLGVYSLARINLCEERPLEYTLFFHGSTHYIVPSDPSTGHTLRTSLIQSLRTSESSSMSASSECESYWDLRAYARTTFMNNHRPREMISEIACRRYIGAKDKRVAKSRRGGVEGKSSD</sequence>
<gene>
    <name evidence="1" type="ORF">IW261DRAFT_1596769</name>
</gene>
<dbReference type="Proteomes" id="UP001175227">
    <property type="component" value="Unassembled WGS sequence"/>
</dbReference>
<keyword evidence="2" id="KW-1185">Reference proteome</keyword>
<accession>A0AA39NVG0</accession>
<name>A0AA39NVG0_9AGAR</name>
<evidence type="ECO:0000313" key="2">
    <source>
        <dbReference type="Proteomes" id="UP001175227"/>
    </source>
</evidence>
<organism evidence="1 2">
    <name type="scientific">Armillaria novae-zelandiae</name>
    <dbReference type="NCBI Taxonomy" id="153914"/>
    <lineage>
        <taxon>Eukaryota</taxon>
        <taxon>Fungi</taxon>
        <taxon>Dikarya</taxon>
        <taxon>Basidiomycota</taxon>
        <taxon>Agaricomycotina</taxon>
        <taxon>Agaricomycetes</taxon>
        <taxon>Agaricomycetidae</taxon>
        <taxon>Agaricales</taxon>
        <taxon>Marasmiineae</taxon>
        <taxon>Physalacriaceae</taxon>
        <taxon>Armillaria</taxon>
    </lineage>
</organism>